<feature type="coiled-coil region" evidence="1">
    <location>
        <begin position="37"/>
        <end position="64"/>
    </location>
</feature>
<accession>A0ABU3CJN8</accession>
<proteinExistence type="predicted"/>
<keyword evidence="1" id="KW-0175">Coiled coil</keyword>
<gene>
    <name evidence="2" type="ORF">RM545_07685</name>
</gene>
<comment type="caution">
    <text evidence="2">The sequence shown here is derived from an EMBL/GenBank/DDBJ whole genome shotgun (WGS) entry which is preliminary data.</text>
</comment>
<name>A0ABU3CJN8_9FLAO</name>
<keyword evidence="3" id="KW-1185">Reference proteome</keyword>
<sequence length="567" mass="67131">MKNKILLFALFLSISIYGQERYEPEILILAPFSVKYEKDFKEEISKINEKLKEYNNSLESTEYLNSPEFKNQPENIQRMVAAEIEYSKRSNFYNNTSLIAEQFLAYIFFEKFPNLLIELSNKKSNGTREDLEQLAKKKNLQYVLNFPSIRSFKKEGQSYTEVEFQLFDHKQDSILLQEKFIGNSTNPGFEFACEDQSVSCTLNNALSQGLNEILYIIASNSPSLKREKELSLLRYKELLYKHYQIGSKNDFTKEIITNSALRIDSDLYQTLINSDSTKFVAFYIKQGSKQNLKSLNDHNDDNNVTILTDKSLSDKEIFDIPQTYAFIIKGVKFENHWYLDKSNATYFEATNMDSAKKQYFNNLQNWNFFKENSTTFNKDFWNTKLFEKVPDLKKDPEWDEYGDNIWKTEEINNRDYIGLYEIVADNMIEDLEAENDSYEERAKKILQTKYDSLESSDSKNYTKISKHSLIFPKDKEYSLNPVLIEEENGKKTIRYFLLLNNSNAIYEWVYFVPKEVDTNYYGDKVVEQISSLTDWNFSVYNLNDENFWKEYVFKKENEKYIYLRKVN</sequence>
<protein>
    <submittedName>
        <fullName evidence="2">Uncharacterized protein</fullName>
    </submittedName>
</protein>
<evidence type="ECO:0000256" key="1">
    <source>
        <dbReference type="SAM" id="Coils"/>
    </source>
</evidence>
<dbReference type="Proteomes" id="UP001245285">
    <property type="component" value="Unassembled WGS sequence"/>
</dbReference>
<reference evidence="2 3" key="1">
    <citation type="submission" date="2023-09" db="EMBL/GenBank/DDBJ databases">
        <authorList>
            <person name="Rey-Velasco X."/>
        </authorList>
    </citation>
    <scope>NUCLEOTIDE SEQUENCE [LARGE SCALE GENOMIC DNA]</scope>
    <source>
        <strain evidence="2 3">F260</strain>
    </source>
</reference>
<dbReference type="RefSeq" id="WP_311494733.1">
    <property type="nucleotide sequence ID" value="NZ_JAVRHO010000009.1"/>
</dbReference>
<evidence type="ECO:0000313" key="3">
    <source>
        <dbReference type="Proteomes" id="UP001245285"/>
    </source>
</evidence>
<dbReference type="EMBL" id="JAVRHO010000009">
    <property type="protein sequence ID" value="MDT0646566.1"/>
    <property type="molecule type" value="Genomic_DNA"/>
</dbReference>
<organism evidence="2 3">
    <name type="scientific">Autumnicola lenta</name>
    <dbReference type="NCBI Taxonomy" id="3075593"/>
    <lineage>
        <taxon>Bacteria</taxon>
        <taxon>Pseudomonadati</taxon>
        <taxon>Bacteroidota</taxon>
        <taxon>Flavobacteriia</taxon>
        <taxon>Flavobacteriales</taxon>
        <taxon>Flavobacteriaceae</taxon>
        <taxon>Autumnicola</taxon>
    </lineage>
</organism>
<feature type="coiled-coil region" evidence="1">
    <location>
        <begin position="421"/>
        <end position="448"/>
    </location>
</feature>
<evidence type="ECO:0000313" key="2">
    <source>
        <dbReference type="EMBL" id="MDT0646566.1"/>
    </source>
</evidence>